<gene>
    <name evidence="3" type="ORF">Tci_028811</name>
</gene>
<reference evidence="3" key="1">
    <citation type="journal article" date="2019" name="Sci. Rep.">
        <title>Draft genome of Tanacetum cinerariifolium, the natural source of mosquito coil.</title>
        <authorList>
            <person name="Yamashiro T."/>
            <person name="Shiraishi A."/>
            <person name="Satake H."/>
            <person name="Nakayama K."/>
        </authorList>
    </citation>
    <scope>NUCLEOTIDE SEQUENCE</scope>
</reference>
<evidence type="ECO:0000313" key="3">
    <source>
        <dbReference type="EMBL" id="GEU56833.1"/>
    </source>
</evidence>
<evidence type="ECO:0008006" key="4">
    <source>
        <dbReference type="Google" id="ProtNLM"/>
    </source>
</evidence>
<evidence type="ECO:0000256" key="2">
    <source>
        <dbReference type="SAM" id="SignalP"/>
    </source>
</evidence>
<evidence type="ECO:0000256" key="1">
    <source>
        <dbReference type="SAM" id="MobiDB-lite"/>
    </source>
</evidence>
<feature type="signal peptide" evidence="2">
    <location>
        <begin position="1"/>
        <end position="22"/>
    </location>
</feature>
<protein>
    <recommendedName>
        <fullName evidence="4">F-box domain, leucine-rich repeat domain, L domain-like protein</fullName>
    </recommendedName>
</protein>
<accession>A0A6L2L4L8</accession>
<comment type="caution">
    <text evidence="3">The sequence shown here is derived from an EMBL/GenBank/DDBJ whole genome shotgun (WGS) entry which is preliminary data.</text>
</comment>
<feature type="compositionally biased region" description="Acidic residues" evidence="1">
    <location>
        <begin position="306"/>
        <end position="328"/>
    </location>
</feature>
<name>A0A6L2L4L8_TANCI</name>
<dbReference type="InterPro" id="IPR004252">
    <property type="entry name" value="Probable_transposase_24"/>
</dbReference>
<dbReference type="AlphaFoldDB" id="A0A6L2L4L8"/>
<proteinExistence type="predicted"/>
<dbReference type="EMBL" id="BKCJ010003730">
    <property type="protein sequence ID" value="GEU56833.1"/>
    <property type="molecule type" value="Genomic_DNA"/>
</dbReference>
<feature type="chain" id="PRO_5027076375" description="F-box domain, leucine-rich repeat domain, L domain-like protein" evidence="2">
    <location>
        <begin position="23"/>
        <end position="328"/>
    </location>
</feature>
<keyword evidence="2" id="KW-0732">Signal</keyword>
<organism evidence="3">
    <name type="scientific">Tanacetum cinerariifolium</name>
    <name type="common">Dalmatian daisy</name>
    <name type="synonym">Chrysanthemum cinerariifolium</name>
    <dbReference type="NCBI Taxonomy" id="118510"/>
    <lineage>
        <taxon>Eukaryota</taxon>
        <taxon>Viridiplantae</taxon>
        <taxon>Streptophyta</taxon>
        <taxon>Embryophyta</taxon>
        <taxon>Tracheophyta</taxon>
        <taxon>Spermatophyta</taxon>
        <taxon>Magnoliopsida</taxon>
        <taxon>eudicotyledons</taxon>
        <taxon>Gunneridae</taxon>
        <taxon>Pentapetalae</taxon>
        <taxon>asterids</taxon>
        <taxon>campanulids</taxon>
        <taxon>Asterales</taxon>
        <taxon>Asteraceae</taxon>
        <taxon>Asteroideae</taxon>
        <taxon>Anthemideae</taxon>
        <taxon>Anthemidinae</taxon>
        <taxon>Tanacetum</taxon>
    </lineage>
</organism>
<sequence length="328" mass="36508">MWHGSTAVTMAVMIVPLHTIYAPVAGVASLTDAPKTQFGRKESGQAAYPPGDPKPRVKEDHWEMPLYYPFWQKVPAERKAAILTKIGTQFDLTPHMQSQRWTYINAGIQQHLRQLYNTNKASLKAAHWVINPETGTYDVESIWQRRPQNITLAYWDAQISFWNDPTNQARAAQNRQNRAKITVVCRQGSRSLARLRNQMMESSATREYPSLIHTFSVTHTVNGEEMLRLPALGSNTPSGVPYTEEEINALDQKGKQWGHLPGVGRVLPGRATDVLIPPPPPCLNARTTPYESTHEFGNASGNGGCGDDEMAGDEDGGEDEEDEEDADS</sequence>
<feature type="region of interest" description="Disordered" evidence="1">
    <location>
        <begin position="288"/>
        <end position="328"/>
    </location>
</feature>
<dbReference type="Pfam" id="PF03004">
    <property type="entry name" value="Transposase_24"/>
    <property type="match status" value="1"/>
</dbReference>